<gene>
    <name evidence="3" type="ORF">GRI48_12980</name>
</gene>
<sequence length="188" mass="20664">MRLSRLVSLMFAAALLLANAPLAYRLDTRASEVTAKVAFIGIASKTAGFPRMSGSVSIVPDDPGLAKIDVVLDARALTAPDKVTLERLRGEKFFWVERYPTVRFTGERLVMRDARRGEIKGTLTARGVSRPETLLVTFERPPAQATGGQPITLSGRMQIDRREYGMTAYSLIVGRTVDIRLTARMIPA</sequence>
<organism evidence="3 4">
    <name type="scientific">Qipengyuania oceanensis</name>
    <dbReference type="NCBI Taxonomy" id="1463597"/>
    <lineage>
        <taxon>Bacteria</taxon>
        <taxon>Pseudomonadati</taxon>
        <taxon>Pseudomonadota</taxon>
        <taxon>Alphaproteobacteria</taxon>
        <taxon>Sphingomonadales</taxon>
        <taxon>Erythrobacteraceae</taxon>
        <taxon>Qipengyuania</taxon>
    </lineage>
</organism>
<feature type="chain" id="PRO_5032332430" evidence="1">
    <location>
        <begin position="24"/>
        <end position="188"/>
    </location>
</feature>
<feature type="domain" description="Lipid/polyisoprenoid-binding YceI-like" evidence="2">
    <location>
        <begin position="23"/>
        <end position="186"/>
    </location>
</feature>
<dbReference type="InterPro" id="IPR036761">
    <property type="entry name" value="TTHA0802/YceI-like_sf"/>
</dbReference>
<dbReference type="Proteomes" id="UP000445582">
    <property type="component" value="Unassembled WGS sequence"/>
</dbReference>
<proteinExistence type="predicted"/>
<dbReference type="PANTHER" id="PTHR34406">
    <property type="entry name" value="PROTEIN YCEI"/>
    <property type="match status" value="1"/>
</dbReference>
<dbReference type="SUPFAM" id="SSF101874">
    <property type="entry name" value="YceI-like"/>
    <property type="match status" value="1"/>
</dbReference>
<feature type="signal peptide" evidence="1">
    <location>
        <begin position="1"/>
        <end position="23"/>
    </location>
</feature>
<dbReference type="OrthoDB" id="9811006at2"/>
<dbReference type="InterPro" id="IPR007372">
    <property type="entry name" value="Lipid/polyisoprenoid-bd_YceI"/>
</dbReference>
<dbReference type="Pfam" id="PF04264">
    <property type="entry name" value="YceI"/>
    <property type="match status" value="1"/>
</dbReference>
<dbReference type="EMBL" id="WTYN01000004">
    <property type="protein sequence ID" value="MXO63920.1"/>
    <property type="molecule type" value="Genomic_DNA"/>
</dbReference>
<keyword evidence="4" id="KW-1185">Reference proteome</keyword>
<reference evidence="3 4" key="1">
    <citation type="submission" date="2019-12" db="EMBL/GenBank/DDBJ databases">
        <title>Genomic-based taxomic classification of the family Erythrobacteraceae.</title>
        <authorList>
            <person name="Xu L."/>
        </authorList>
    </citation>
    <scope>NUCLEOTIDE SEQUENCE [LARGE SCALE GENOMIC DNA]</scope>
    <source>
        <strain evidence="3 4">MCCC 1A09965</strain>
    </source>
</reference>
<dbReference type="Gene3D" id="2.40.128.110">
    <property type="entry name" value="Lipid/polyisoprenoid-binding, YceI-like"/>
    <property type="match status" value="1"/>
</dbReference>
<name>A0A844YHC5_9SPHN</name>
<evidence type="ECO:0000313" key="3">
    <source>
        <dbReference type="EMBL" id="MXO63920.1"/>
    </source>
</evidence>
<dbReference type="PANTHER" id="PTHR34406:SF1">
    <property type="entry name" value="PROTEIN YCEI"/>
    <property type="match status" value="1"/>
</dbReference>
<comment type="caution">
    <text evidence="3">The sequence shown here is derived from an EMBL/GenBank/DDBJ whole genome shotgun (WGS) entry which is preliminary data.</text>
</comment>
<keyword evidence="1" id="KW-0732">Signal</keyword>
<dbReference type="AlphaFoldDB" id="A0A844YHC5"/>
<dbReference type="SMART" id="SM00867">
    <property type="entry name" value="YceI"/>
    <property type="match status" value="1"/>
</dbReference>
<protein>
    <submittedName>
        <fullName evidence="3">Polyisoprenoid-binding protein</fullName>
    </submittedName>
</protein>
<accession>A0A844YHC5</accession>
<evidence type="ECO:0000313" key="4">
    <source>
        <dbReference type="Proteomes" id="UP000445582"/>
    </source>
</evidence>
<evidence type="ECO:0000259" key="2">
    <source>
        <dbReference type="SMART" id="SM00867"/>
    </source>
</evidence>
<evidence type="ECO:0000256" key="1">
    <source>
        <dbReference type="SAM" id="SignalP"/>
    </source>
</evidence>